<keyword evidence="3" id="KW-0378">Hydrolase</keyword>
<dbReference type="Proteomes" id="UP000807716">
    <property type="component" value="Unassembled WGS sequence"/>
</dbReference>
<organism evidence="7 8">
    <name type="scientific">Actinomortierella ambigua</name>
    <dbReference type="NCBI Taxonomy" id="1343610"/>
    <lineage>
        <taxon>Eukaryota</taxon>
        <taxon>Fungi</taxon>
        <taxon>Fungi incertae sedis</taxon>
        <taxon>Mucoromycota</taxon>
        <taxon>Mortierellomycotina</taxon>
        <taxon>Mortierellomycetes</taxon>
        <taxon>Mortierellales</taxon>
        <taxon>Mortierellaceae</taxon>
        <taxon>Actinomortierella</taxon>
    </lineage>
</organism>
<evidence type="ECO:0000313" key="8">
    <source>
        <dbReference type="Proteomes" id="UP000807716"/>
    </source>
</evidence>
<protein>
    <submittedName>
        <fullName evidence="7">SUMO1 sentrin specific peptidase 1</fullName>
    </submittedName>
</protein>
<evidence type="ECO:0000256" key="3">
    <source>
        <dbReference type="ARBA" id="ARBA00022801"/>
    </source>
</evidence>
<dbReference type="InterPro" id="IPR038765">
    <property type="entry name" value="Papain-like_cys_pep_sf"/>
</dbReference>
<comment type="similarity">
    <text evidence="1">Belongs to the peptidase C48 family.</text>
</comment>
<dbReference type="SUPFAM" id="SSF54001">
    <property type="entry name" value="Cysteine proteinases"/>
    <property type="match status" value="1"/>
</dbReference>
<dbReference type="InterPro" id="IPR003653">
    <property type="entry name" value="Peptidase_C48_C"/>
</dbReference>
<dbReference type="PANTHER" id="PTHR12606:SF141">
    <property type="entry name" value="GH15225P-RELATED"/>
    <property type="match status" value="1"/>
</dbReference>
<dbReference type="GO" id="GO:0016929">
    <property type="term" value="F:deSUMOylase activity"/>
    <property type="evidence" value="ECO:0007669"/>
    <property type="project" value="TreeGrafter"/>
</dbReference>
<sequence length="321" mass="37035">MGLSETDSVGSSNESRTGEETRTSTVPVYDDRFRRYGRLRYPLDDQQSDQENKIPAWSRTKLQTPRWKVNLNLFKSLIAKNLPSIDKQGRSPAHQAAADKHEEIEREVQQALSDGYGPVVEGFNVTITKNDIRTLRPGEWLNDEVINFYGNLIMARSNASSALPKVHVFSTFFYKTLSENGYDKVRRWTKKTNIFAKDYLLIPIHCSGNHWTSAVVDMSKKKISYYDSLLGNNPKCFLTLRNYLESESRDKLKRPFDFQGWENECPKNIPRQQNGFDCGVFTCSFIESKSRGEDTFDFSQADMSYLRQKMVLDIVNKMLVE</sequence>
<proteinExistence type="inferred from homology"/>
<keyword evidence="4" id="KW-0788">Thiol protease</keyword>
<evidence type="ECO:0000256" key="4">
    <source>
        <dbReference type="ARBA" id="ARBA00022807"/>
    </source>
</evidence>
<dbReference type="GO" id="GO:0060255">
    <property type="term" value="P:regulation of macromolecule metabolic process"/>
    <property type="evidence" value="ECO:0007669"/>
    <property type="project" value="UniProtKB-ARBA"/>
</dbReference>
<dbReference type="PROSITE" id="PS50600">
    <property type="entry name" value="ULP_PROTEASE"/>
    <property type="match status" value="1"/>
</dbReference>
<dbReference type="GO" id="GO:0006508">
    <property type="term" value="P:proteolysis"/>
    <property type="evidence" value="ECO:0007669"/>
    <property type="project" value="UniProtKB-KW"/>
</dbReference>
<keyword evidence="2" id="KW-0645">Protease</keyword>
<evidence type="ECO:0000313" key="7">
    <source>
        <dbReference type="EMBL" id="KAG0263783.1"/>
    </source>
</evidence>
<accession>A0A9P6QA08</accession>
<name>A0A9P6QA08_9FUNG</name>
<evidence type="ECO:0000256" key="1">
    <source>
        <dbReference type="ARBA" id="ARBA00005234"/>
    </source>
</evidence>
<gene>
    <name evidence="7" type="primary">SENP1</name>
    <name evidence="7" type="ORF">DFQ27_001608</name>
</gene>
<dbReference type="PANTHER" id="PTHR12606">
    <property type="entry name" value="SENTRIN/SUMO-SPECIFIC PROTEASE"/>
    <property type="match status" value="1"/>
</dbReference>
<dbReference type="GO" id="GO:0080090">
    <property type="term" value="P:regulation of primary metabolic process"/>
    <property type="evidence" value="ECO:0007669"/>
    <property type="project" value="UniProtKB-ARBA"/>
</dbReference>
<dbReference type="GO" id="GO:0005634">
    <property type="term" value="C:nucleus"/>
    <property type="evidence" value="ECO:0007669"/>
    <property type="project" value="TreeGrafter"/>
</dbReference>
<dbReference type="AlphaFoldDB" id="A0A9P6QA08"/>
<feature type="region of interest" description="Disordered" evidence="5">
    <location>
        <begin position="85"/>
        <end position="108"/>
    </location>
</feature>
<dbReference type="OrthoDB" id="1939479at2759"/>
<keyword evidence="8" id="KW-1185">Reference proteome</keyword>
<dbReference type="Pfam" id="PF02902">
    <property type="entry name" value="Peptidase_C48"/>
    <property type="match status" value="1"/>
</dbReference>
<evidence type="ECO:0000259" key="6">
    <source>
        <dbReference type="PROSITE" id="PS50600"/>
    </source>
</evidence>
<feature type="domain" description="Ubiquitin-like protease family profile" evidence="6">
    <location>
        <begin position="125"/>
        <end position="289"/>
    </location>
</feature>
<feature type="compositionally biased region" description="Basic and acidic residues" evidence="5">
    <location>
        <begin position="97"/>
        <end position="108"/>
    </location>
</feature>
<reference evidence="7" key="1">
    <citation type="journal article" date="2020" name="Fungal Divers.">
        <title>Resolving the Mortierellaceae phylogeny through synthesis of multi-gene phylogenetics and phylogenomics.</title>
        <authorList>
            <person name="Vandepol N."/>
            <person name="Liber J."/>
            <person name="Desiro A."/>
            <person name="Na H."/>
            <person name="Kennedy M."/>
            <person name="Barry K."/>
            <person name="Grigoriev I.V."/>
            <person name="Miller A.N."/>
            <person name="O'Donnell K."/>
            <person name="Stajich J.E."/>
            <person name="Bonito G."/>
        </authorList>
    </citation>
    <scope>NUCLEOTIDE SEQUENCE</scope>
    <source>
        <strain evidence="7">BC1065</strain>
    </source>
</reference>
<dbReference type="FunFam" id="3.40.395.10:FF:000001">
    <property type="entry name" value="Sentrin-specific protease 1"/>
    <property type="match status" value="1"/>
</dbReference>
<dbReference type="Gene3D" id="3.40.395.10">
    <property type="entry name" value="Adenoviral Proteinase, Chain A"/>
    <property type="match status" value="1"/>
</dbReference>
<dbReference type="GO" id="GO:0016926">
    <property type="term" value="P:protein desumoylation"/>
    <property type="evidence" value="ECO:0007669"/>
    <property type="project" value="TreeGrafter"/>
</dbReference>
<evidence type="ECO:0000256" key="2">
    <source>
        <dbReference type="ARBA" id="ARBA00022670"/>
    </source>
</evidence>
<feature type="region of interest" description="Disordered" evidence="5">
    <location>
        <begin position="1"/>
        <end position="29"/>
    </location>
</feature>
<dbReference type="EMBL" id="JAAAJB010000155">
    <property type="protein sequence ID" value="KAG0263783.1"/>
    <property type="molecule type" value="Genomic_DNA"/>
</dbReference>
<comment type="caution">
    <text evidence="7">The sequence shown here is derived from an EMBL/GenBank/DDBJ whole genome shotgun (WGS) entry which is preliminary data.</text>
</comment>
<evidence type="ECO:0000256" key="5">
    <source>
        <dbReference type="SAM" id="MobiDB-lite"/>
    </source>
</evidence>